<keyword evidence="5" id="KW-1185">Reference proteome</keyword>
<evidence type="ECO:0000313" key="5">
    <source>
        <dbReference type="Proteomes" id="UP000243459"/>
    </source>
</evidence>
<dbReference type="PANTHER" id="PTHR16223:SF238">
    <property type="entry name" value="TRANSCRIPTION FACTOR BHLH114"/>
    <property type="match status" value="1"/>
</dbReference>
<evidence type="ECO:0000256" key="2">
    <source>
        <dbReference type="ARBA" id="ARBA00023242"/>
    </source>
</evidence>
<dbReference type="CDD" id="cd11393">
    <property type="entry name" value="bHLH_AtbHLH_like"/>
    <property type="match status" value="1"/>
</dbReference>
<dbReference type="GO" id="GO:0000978">
    <property type="term" value="F:RNA polymerase II cis-regulatory region sequence-specific DNA binding"/>
    <property type="evidence" value="ECO:0007669"/>
    <property type="project" value="TreeGrafter"/>
</dbReference>
<proteinExistence type="predicted"/>
<evidence type="ECO:0000256" key="1">
    <source>
        <dbReference type="ARBA" id="ARBA00004123"/>
    </source>
</evidence>
<feature type="compositionally biased region" description="Low complexity" evidence="3">
    <location>
        <begin position="195"/>
        <end position="204"/>
    </location>
</feature>
<dbReference type="GO" id="GO:0000981">
    <property type="term" value="F:DNA-binding transcription factor activity, RNA polymerase II-specific"/>
    <property type="evidence" value="ECO:0007669"/>
    <property type="project" value="TreeGrafter"/>
</dbReference>
<dbReference type="GO" id="GO:0005634">
    <property type="term" value="C:nucleus"/>
    <property type="evidence" value="ECO:0007669"/>
    <property type="project" value="UniProtKB-SubCell"/>
</dbReference>
<evidence type="ECO:0000313" key="4">
    <source>
        <dbReference type="EMBL" id="ONK74675.1"/>
    </source>
</evidence>
<accession>A0A5P1F8L9</accession>
<organism evidence="4 5">
    <name type="scientific">Asparagus officinalis</name>
    <name type="common">Garden asparagus</name>
    <dbReference type="NCBI Taxonomy" id="4686"/>
    <lineage>
        <taxon>Eukaryota</taxon>
        <taxon>Viridiplantae</taxon>
        <taxon>Streptophyta</taxon>
        <taxon>Embryophyta</taxon>
        <taxon>Tracheophyta</taxon>
        <taxon>Spermatophyta</taxon>
        <taxon>Magnoliopsida</taxon>
        <taxon>Liliopsida</taxon>
        <taxon>Asparagales</taxon>
        <taxon>Asparagaceae</taxon>
        <taxon>Asparagoideae</taxon>
        <taxon>Asparagus</taxon>
    </lineage>
</organism>
<feature type="region of interest" description="Disordered" evidence="3">
    <location>
        <begin position="1"/>
        <end position="32"/>
    </location>
</feature>
<dbReference type="Gramene" id="ONK74675">
    <property type="protein sequence ID" value="ONK74675"/>
    <property type="gene ID" value="A4U43_C03F8990"/>
</dbReference>
<evidence type="ECO:0008006" key="6">
    <source>
        <dbReference type="Google" id="ProtNLM"/>
    </source>
</evidence>
<feature type="region of interest" description="Disordered" evidence="3">
    <location>
        <begin position="251"/>
        <end position="281"/>
    </location>
</feature>
<sequence>MILMQQESTGGALQEQVETARPPPLASTASPAIAAEQSVSGPLLDSSLQIPGFNVDWNQSLLNSTGRAEPSFHALLQESVSYPTIDTSHNQQFLLDHNQQQSQPGLSMMLQGLFEPETKAQQQPIFDHHQRPLSYQNPPLMTMKHHQSSASNLQFANSTAFWNASASAVGYNPSVIPVFEQKPAKLNSDSVQKKSGCSGSSSGSEPALKKPRVEAPSPLPTFKVRKEKLGDRITALQQLVSPFGKLLSTPYLKNGHPVQHQQSSEKSKDGEGPRQDLRSRGLCLVPIESTYPVASETTADFWTPTFGGTYR</sequence>
<feature type="compositionally biased region" description="Polar residues" evidence="3">
    <location>
        <begin position="1"/>
        <end position="11"/>
    </location>
</feature>
<dbReference type="Proteomes" id="UP000243459">
    <property type="component" value="Chromosome 3"/>
</dbReference>
<keyword evidence="2" id="KW-0539">Nucleus</keyword>
<feature type="compositionally biased region" description="Basic and acidic residues" evidence="3">
    <location>
        <begin position="263"/>
        <end position="279"/>
    </location>
</feature>
<dbReference type="PANTHER" id="PTHR16223">
    <property type="entry name" value="TRANSCRIPTION FACTOR BHLH83-RELATED"/>
    <property type="match status" value="1"/>
</dbReference>
<dbReference type="EMBL" id="CM007383">
    <property type="protein sequence ID" value="ONK74675.1"/>
    <property type="molecule type" value="Genomic_DNA"/>
</dbReference>
<comment type="subcellular location">
    <subcellularLocation>
        <location evidence="1">Nucleus</location>
    </subcellularLocation>
</comment>
<reference evidence="5" key="1">
    <citation type="journal article" date="2017" name="Nat. Commun.">
        <title>The asparagus genome sheds light on the origin and evolution of a young Y chromosome.</title>
        <authorList>
            <person name="Harkess A."/>
            <person name="Zhou J."/>
            <person name="Xu C."/>
            <person name="Bowers J.E."/>
            <person name="Van der Hulst R."/>
            <person name="Ayyampalayam S."/>
            <person name="Mercati F."/>
            <person name="Riccardi P."/>
            <person name="McKain M.R."/>
            <person name="Kakrana A."/>
            <person name="Tang H."/>
            <person name="Ray J."/>
            <person name="Groenendijk J."/>
            <person name="Arikit S."/>
            <person name="Mathioni S.M."/>
            <person name="Nakano M."/>
            <person name="Shan H."/>
            <person name="Telgmann-Rauber A."/>
            <person name="Kanno A."/>
            <person name="Yue Z."/>
            <person name="Chen H."/>
            <person name="Li W."/>
            <person name="Chen Y."/>
            <person name="Xu X."/>
            <person name="Zhang Y."/>
            <person name="Luo S."/>
            <person name="Chen H."/>
            <person name="Gao J."/>
            <person name="Mao Z."/>
            <person name="Pires J.C."/>
            <person name="Luo M."/>
            <person name="Kudrna D."/>
            <person name="Wing R.A."/>
            <person name="Meyers B.C."/>
            <person name="Yi K."/>
            <person name="Kong H."/>
            <person name="Lavrijsen P."/>
            <person name="Sunseri F."/>
            <person name="Falavigna A."/>
            <person name="Ye Y."/>
            <person name="Leebens-Mack J.H."/>
            <person name="Chen G."/>
        </authorList>
    </citation>
    <scope>NUCLEOTIDE SEQUENCE [LARGE SCALE GENOMIC DNA]</scope>
    <source>
        <strain evidence="5">cv. DH0086</strain>
    </source>
</reference>
<protein>
    <recommendedName>
        <fullName evidence="6">BHLH domain-containing protein</fullName>
    </recommendedName>
</protein>
<dbReference type="InterPro" id="IPR045843">
    <property type="entry name" value="IND-like"/>
</dbReference>
<name>A0A5P1F8L9_ASPOF</name>
<gene>
    <name evidence="4" type="ORF">A4U43_C03F8990</name>
</gene>
<dbReference type="AlphaFoldDB" id="A0A5P1F8L9"/>
<dbReference type="OMA" id="LMQQEST"/>
<evidence type="ECO:0000256" key="3">
    <source>
        <dbReference type="SAM" id="MobiDB-lite"/>
    </source>
</evidence>
<dbReference type="InterPro" id="IPR045239">
    <property type="entry name" value="bHLH95_bHLH"/>
</dbReference>
<feature type="region of interest" description="Disordered" evidence="3">
    <location>
        <begin position="185"/>
        <end position="221"/>
    </location>
</feature>